<feature type="transmembrane region" description="Helical" evidence="7">
    <location>
        <begin position="161"/>
        <end position="179"/>
    </location>
</feature>
<evidence type="ECO:0000256" key="1">
    <source>
        <dbReference type="ARBA" id="ARBA00004651"/>
    </source>
</evidence>
<accession>A0ABV2JJX8</accession>
<dbReference type="SMART" id="SM00382">
    <property type="entry name" value="AAA"/>
    <property type="match status" value="1"/>
</dbReference>
<evidence type="ECO:0000256" key="4">
    <source>
        <dbReference type="ARBA" id="ARBA00022840"/>
    </source>
</evidence>
<keyword evidence="2 7" id="KW-0812">Transmembrane</keyword>
<keyword evidence="5 7" id="KW-1133">Transmembrane helix</keyword>
<evidence type="ECO:0000256" key="2">
    <source>
        <dbReference type="ARBA" id="ARBA00022692"/>
    </source>
</evidence>
<name>A0ABV2JJX8_9STRE</name>
<sequence>MKKQSVLRRLLTYVYRYKWTALAALAFIFLTTLTRTAIPLVAQYYIDHFVAKSLAQAGFMLLVGYYALFLVRVVLTYLGSYTFSKVAYSIVRDLRQESFARIQRLGMAYFDKTPAGSIVSRLTNDTQAVADMFGSVFASFISSFFLFFATLFAMLSLNWRLTLYVLPFVPVIFASVWLYRKFSNHLIRMTRSKLSDINVKLSESIEGMRIIQAFGQEKRLTKEFEEINQEHLHYVNRSINVNSLFLRPAMSLLKILAYGVLLSYFGLNWQTASFTAGLMYAFIQYINQLFDPLIDVTQNFATLQTSMIAADRVFQLMDEEAFEPAQADKELVIGQGNIEFKDVSFSYDGSRDVLRHISFKVNQGETIAFVGHTGSGKSSIINLFMRFYEFDRGQILVDGQDIKDYSQAQLRQNIGLVLQDPFLYHGTIESNIKMYQDQLTRSDIEAAAKFVDAHDFIQELPDGYDQAVTERGTTLSSGQRQLLAFARTVAAQPKILILDEATANIDSETEEIIQSSLKKMRQGRTTIAIAHRLSTIQDADCIYVLDKGEIIESGKHEELLVLGGTYQKMYQLQAGMLE</sequence>
<dbReference type="Gene3D" id="1.20.1560.10">
    <property type="entry name" value="ABC transporter type 1, transmembrane domain"/>
    <property type="match status" value="1"/>
</dbReference>
<dbReference type="InterPro" id="IPR017871">
    <property type="entry name" value="ABC_transporter-like_CS"/>
</dbReference>
<organism evidence="10 11">
    <name type="scientific">Streptococcus gallinaceus</name>
    <dbReference type="NCBI Taxonomy" id="165758"/>
    <lineage>
        <taxon>Bacteria</taxon>
        <taxon>Bacillati</taxon>
        <taxon>Bacillota</taxon>
        <taxon>Bacilli</taxon>
        <taxon>Lactobacillales</taxon>
        <taxon>Streptococcaceae</taxon>
        <taxon>Streptococcus</taxon>
    </lineage>
</organism>
<comment type="caution">
    <text evidence="10">The sequence shown here is derived from an EMBL/GenBank/DDBJ whole genome shotgun (WGS) entry which is preliminary data.</text>
</comment>
<evidence type="ECO:0000259" key="9">
    <source>
        <dbReference type="PROSITE" id="PS50929"/>
    </source>
</evidence>
<dbReference type="Pfam" id="PF00005">
    <property type="entry name" value="ABC_tran"/>
    <property type="match status" value="1"/>
</dbReference>
<dbReference type="PANTHER" id="PTHR43394">
    <property type="entry name" value="ATP-DEPENDENT PERMEASE MDL1, MITOCHONDRIAL"/>
    <property type="match status" value="1"/>
</dbReference>
<evidence type="ECO:0000313" key="10">
    <source>
        <dbReference type="EMBL" id="MET3644007.1"/>
    </source>
</evidence>
<protein>
    <submittedName>
        <fullName evidence="10">ATP-binding cassette subfamily B protein</fullName>
    </submittedName>
</protein>
<feature type="transmembrane region" description="Helical" evidence="7">
    <location>
        <begin position="54"/>
        <end position="75"/>
    </location>
</feature>
<feature type="domain" description="ABC transmembrane type-1" evidence="9">
    <location>
        <begin position="22"/>
        <end position="305"/>
    </location>
</feature>
<dbReference type="RefSeq" id="WP_354280190.1">
    <property type="nucleotide sequence ID" value="NZ_JBEPMK010000002.1"/>
</dbReference>
<evidence type="ECO:0000256" key="7">
    <source>
        <dbReference type="SAM" id="Phobius"/>
    </source>
</evidence>
<dbReference type="Gene3D" id="3.40.50.300">
    <property type="entry name" value="P-loop containing nucleotide triphosphate hydrolases"/>
    <property type="match status" value="1"/>
</dbReference>
<evidence type="ECO:0000313" key="11">
    <source>
        <dbReference type="Proteomes" id="UP001549055"/>
    </source>
</evidence>
<comment type="subcellular location">
    <subcellularLocation>
        <location evidence="1">Cell membrane</location>
        <topology evidence="1">Multi-pass membrane protein</topology>
    </subcellularLocation>
</comment>
<dbReference type="InterPro" id="IPR003593">
    <property type="entry name" value="AAA+_ATPase"/>
</dbReference>
<dbReference type="InterPro" id="IPR027417">
    <property type="entry name" value="P-loop_NTPase"/>
</dbReference>
<dbReference type="InterPro" id="IPR039421">
    <property type="entry name" value="Type_1_exporter"/>
</dbReference>
<feature type="transmembrane region" description="Helical" evidence="7">
    <location>
        <begin position="21"/>
        <end position="42"/>
    </location>
</feature>
<dbReference type="PROSITE" id="PS50893">
    <property type="entry name" value="ABC_TRANSPORTER_2"/>
    <property type="match status" value="1"/>
</dbReference>
<keyword evidence="11" id="KW-1185">Reference proteome</keyword>
<dbReference type="InterPro" id="IPR011527">
    <property type="entry name" value="ABC1_TM_dom"/>
</dbReference>
<feature type="transmembrane region" description="Helical" evidence="7">
    <location>
        <begin position="255"/>
        <end position="283"/>
    </location>
</feature>
<keyword evidence="6 7" id="KW-0472">Membrane</keyword>
<dbReference type="InterPro" id="IPR003439">
    <property type="entry name" value="ABC_transporter-like_ATP-bd"/>
</dbReference>
<evidence type="ECO:0000256" key="3">
    <source>
        <dbReference type="ARBA" id="ARBA00022741"/>
    </source>
</evidence>
<dbReference type="Proteomes" id="UP001549055">
    <property type="component" value="Unassembled WGS sequence"/>
</dbReference>
<dbReference type="PROSITE" id="PS50929">
    <property type="entry name" value="ABC_TM1F"/>
    <property type="match status" value="1"/>
</dbReference>
<dbReference type="InterPro" id="IPR036640">
    <property type="entry name" value="ABC1_TM_sf"/>
</dbReference>
<dbReference type="Pfam" id="PF00664">
    <property type="entry name" value="ABC_membrane"/>
    <property type="match status" value="1"/>
</dbReference>
<dbReference type="SUPFAM" id="SSF90123">
    <property type="entry name" value="ABC transporter transmembrane region"/>
    <property type="match status" value="1"/>
</dbReference>
<gene>
    <name evidence="10" type="ORF">ABID27_000629</name>
</gene>
<dbReference type="EMBL" id="JBEPMK010000002">
    <property type="protein sequence ID" value="MET3644007.1"/>
    <property type="molecule type" value="Genomic_DNA"/>
</dbReference>
<keyword evidence="3" id="KW-0547">Nucleotide-binding</keyword>
<dbReference type="CDD" id="cd18544">
    <property type="entry name" value="ABC_6TM_TmrA_like"/>
    <property type="match status" value="1"/>
</dbReference>
<evidence type="ECO:0000256" key="6">
    <source>
        <dbReference type="ARBA" id="ARBA00023136"/>
    </source>
</evidence>
<feature type="domain" description="ABC transporter" evidence="8">
    <location>
        <begin position="338"/>
        <end position="572"/>
    </location>
</feature>
<feature type="transmembrane region" description="Helical" evidence="7">
    <location>
        <begin position="136"/>
        <end position="155"/>
    </location>
</feature>
<proteinExistence type="predicted"/>
<reference evidence="10 11" key="1">
    <citation type="submission" date="2024-06" db="EMBL/GenBank/DDBJ databases">
        <title>Genomic Encyclopedia of Type Strains, Phase IV (KMG-IV): sequencing the most valuable type-strain genomes for metagenomic binning, comparative biology and taxonomic classification.</title>
        <authorList>
            <person name="Goeker M."/>
        </authorList>
    </citation>
    <scope>NUCLEOTIDE SEQUENCE [LARGE SCALE GENOMIC DNA]</scope>
    <source>
        <strain evidence="10 11">DSM 15349</strain>
    </source>
</reference>
<evidence type="ECO:0000256" key="5">
    <source>
        <dbReference type="ARBA" id="ARBA00022989"/>
    </source>
</evidence>
<evidence type="ECO:0000259" key="8">
    <source>
        <dbReference type="PROSITE" id="PS50893"/>
    </source>
</evidence>
<dbReference type="GO" id="GO:0005524">
    <property type="term" value="F:ATP binding"/>
    <property type="evidence" value="ECO:0007669"/>
    <property type="project" value="UniProtKB-KW"/>
</dbReference>
<dbReference type="SUPFAM" id="SSF52540">
    <property type="entry name" value="P-loop containing nucleoside triphosphate hydrolases"/>
    <property type="match status" value="1"/>
</dbReference>
<dbReference type="PANTHER" id="PTHR43394:SF1">
    <property type="entry name" value="ATP-BINDING CASSETTE SUB-FAMILY B MEMBER 10, MITOCHONDRIAL"/>
    <property type="match status" value="1"/>
</dbReference>
<keyword evidence="4 10" id="KW-0067">ATP-binding</keyword>
<dbReference type="PROSITE" id="PS00211">
    <property type="entry name" value="ABC_TRANSPORTER_1"/>
    <property type="match status" value="1"/>
</dbReference>
<dbReference type="CDD" id="cd03254">
    <property type="entry name" value="ABCC_Glucan_exporter_like"/>
    <property type="match status" value="1"/>
</dbReference>